<dbReference type="AlphaFoldDB" id="A0A7N1A0T5"/>
<dbReference type="InterPro" id="IPR032867">
    <property type="entry name" value="DYW_dom"/>
</dbReference>
<name>A0A7N1A0T5_KALFE</name>
<dbReference type="PANTHER" id="PTHR47926:SF533">
    <property type="entry name" value="DYW DOMAIN-CONTAINING PROTEIN"/>
    <property type="match status" value="1"/>
</dbReference>
<dbReference type="GO" id="GO:0009451">
    <property type="term" value="P:RNA modification"/>
    <property type="evidence" value="ECO:0007669"/>
    <property type="project" value="InterPro"/>
</dbReference>
<feature type="repeat" description="PPR" evidence="3">
    <location>
        <begin position="584"/>
        <end position="618"/>
    </location>
</feature>
<feature type="repeat" description="PPR" evidence="3">
    <location>
        <begin position="182"/>
        <end position="216"/>
    </location>
</feature>
<dbReference type="FunFam" id="1.25.40.10:FF:000090">
    <property type="entry name" value="Pentatricopeptide repeat-containing protein, chloroplastic"/>
    <property type="match status" value="1"/>
</dbReference>
<feature type="repeat" description="PPR" evidence="3">
    <location>
        <begin position="81"/>
        <end position="115"/>
    </location>
</feature>
<dbReference type="NCBIfam" id="TIGR00756">
    <property type="entry name" value="PPR"/>
    <property type="match status" value="5"/>
</dbReference>
<dbReference type="OMA" id="GMYGEGK"/>
<dbReference type="Gramene" id="Kaladp0068s0141.1.v1.1">
    <property type="protein sequence ID" value="Kaladp0068s0141.1.v1.1.CDS.1"/>
    <property type="gene ID" value="Kaladp0068s0141.v1.1"/>
</dbReference>
<feature type="domain" description="DYW" evidence="4">
    <location>
        <begin position="799"/>
        <end position="891"/>
    </location>
</feature>
<dbReference type="InterPro" id="IPR002885">
    <property type="entry name" value="PPR_rpt"/>
</dbReference>
<dbReference type="PANTHER" id="PTHR47926">
    <property type="entry name" value="PENTATRICOPEPTIDE REPEAT-CONTAINING PROTEIN"/>
    <property type="match status" value="1"/>
</dbReference>
<dbReference type="GO" id="GO:0008270">
    <property type="term" value="F:zinc ion binding"/>
    <property type="evidence" value="ECO:0007669"/>
    <property type="project" value="InterPro"/>
</dbReference>
<dbReference type="FunFam" id="1.25.40.10:FF:000344">
    <property type="entry name" value="Pentatricopeptide repeat-containing protein"/>
    <property type="match status" value="1"/>
</dbReference>
<organism evidence="5 6">
    <name type="scientific">Kalanchoe fedtschenkoi</name>
    <name type="common">Lavender scallops</name>
    <name type="synonym">South American air plant</name>
    <dbReference type="NCBI Taxonomy" id="63787"/>
    <lineage>
        <taxon>Eukaryota</taxon>
        <taxon>Viridiplantae</taxon>
        <taxon>Streptophyta</taxon>
        <taxon>Embryophyta</taxon>
        <taxon>Tracheophyta</taxon>
        <taxon>Spermatophyta</taxon>
        <taxon>Magnoliopsida</taxon>
        <taxon>eudicotyledons</taxon>
        <taxon>Gunneridae</taxon>
        <taxon>Pentapetalae</taxon>
        <taxon>Saxifragales</taxon>
        <taxon>Crassulaceae</taxon>
        <taxon>Kalanchoe</taxon>
    </lineage>
</organism>
<keyword evidence="6" id="KW-1185">Reference proteome</keyword>
<dbReference type="EnsemblPlants" id="Kaladp0068s0141.1.v1.1">
    <property type="protein sequence ID" value="Kaladp0068s0141.1.v1.1.CDS.1"/>
    <property type="gene ID" value="Kaladp0068s0141.v1.1"/>
</dbReference>
<dbReference type="Pfam" id="PF01535">
    <property type="entry name" value="PPR"/>
    <property type="match status" value="12"/>
</dbReference>
<dbReference type="InterPro" id="IPR046848">
    <property type="entry name" value="E_motif"/>
</dbReference>
<dbReference type="Gene3D" id="1.25.40.10">
    <property type="entry name" value="Tetratricopeptide repeat domain"/>
    <property type="match status" value="6"/>
</dbReference>
<accession>A0A7N1A0T5</accession>
<feature type="repeat" description="PPR" evidence="3">
    <location>
        <begin position="483"/>
        <end position="517"/>
    </location>
</feature>
<evidence type="ECO:0000259" key="4">
    <source>
        <dbReference type="Pfam" id="PF14432"/>
    </source>
</evidence>
<dbReference type="FunFam" id="1.25.40.10:FF:000073">
    <property type="entry name" value="Pentatricopeptide repeat-containing protein chloroplastic"/>
    <property type="match status" value="1"/>
</dbReference>
<dbReference type="GO" id="GO:0003729">
    <property type="term" value="F:mRNA binding"/>
    <property type="evidence" value="ECO:0007669"/>
    <property type="project" value="UniProtKB-ARBA"/>
</dbReference>
<comment type="similarity">
    <text evidence="1">Belongs to the PPR family. PCMP-H subfamily.</text>
</comment>
<dbReference type="Pfam" id="PF20431">
    <property type="entry name" value="E_motif"/>
    <property type="match status" value="1"/>
</dbReference>
<feature type="repeat" description="PPR" evidence="3">
    <location>
        <begin position="283"/>
        <end position="313"/>
    </location>
</feature>
<dbReference type="Pfam" id="PF14432">
    <property type="entry name" value="DYW_deaminase"/>
    <property type="match status" value="1"/>
</dbReference>
<sequence length="891" mass="99489">MAAVRICTLSGNMQALQVSISKAINRVTINSQKLSKIHALLITSGLGRSVFFAGKLISKYSYVTDVTSCLLIFRSMMHTGNVYLWNSIIRACTHNKMYAKALDMYSELRGERLIADTHTFPSVISACAGLLDIEMGESVHNHVKELGFGSDVYIGNALIDMYARLGDLGKAHTVFEEMARKDIVSWNSLIFGYSANEYWVEALEMYNQLRGIGIVPDLFSVSSVLPACGGVLAFNDGEIVHGLVHKIGIGKDVLVSNGLLSMYRKFGMLMEFRRIFDEMIVRDVVSWNTFVCGLSESGLFEESIMFFKRMVSVFKPDLLALTSIFRACSNSGDLRLGKYAHDYMKKCGTVTDTVASNVLIDMYGKHGDLLSSRNVFDQLTSKDRVSWNSIISCYILHSCSEEWVKLFKMMKMKTQPDSFLLVMLLSQGTHLGNKSLGIQLHCELMKMGFDADIFIGNALIDMYAKCGNIEDSNYLFRTMKCRDNVTWNTMIVSSVHSGNCFRGMELAAEMRVAGVLPDATTMLCVLPLCSLVAAKRQGKELHGCIYKLGFDSDVAVGNALVEMYSKCGNMKNCLRVFELMKTKDVVTWTALISAYGMYGEGQKALSTFHAMEATATAPDHIVFIAVLFSCSHSGLVEEGMACFNNMKNVYNIEPRREHYACVVDLLSRSGRLSEAEQFILSMPIEPDASIWGALLSACRRSTDTSIAERVSERIISINSNDTGYHVLVSNIYASLGRWDKVKTVRKSIQDKGLEKDPGCSWIEIQNKVYVFGVGTNVFAQYEEVRKLISELSDLMAKEGYVADLECVLHDIEEDDKRSMICGHSERLAIAFGLLNTKAGTPLQVMKNLRVCGDCHTVTKYISKIMKREILVRDANRFHLFKDGVCSCKDHW</sequence>
<reference evidence="5" key="1">
    <citation type="submission" date="2021-01" db="UniProtKB">
        <authorList>
            <consortium name="EnsemblPlants"/>
        </authorList>
    </citation>
    <scope>IDENTIFICATION</scope>
</reference>
<dbReference type="Proteomes" id="UP000594263">
    <property type="component" value="Unplaced"/>
</dbReference>
<keyword evidence="2" id="KW-0677">Repeat</keyword>
<dbReference type="PROSITE" id="PS51375">
    <property type="entry name" value="PPR"/>
    <property type="match status" value="6"/>
</dbReference>
<evidence type="ECO:0000256" key="1">
    <source>
        <dbReference type="ARBA" id="ARBA00006643"/>
    </source>
</evidence>
<proteinExistence type="inferred from homology"/>
<feature type="repeat" description="PPR" evidence="3">
    <location>
        <begin position="151"/>
        <end position="181"/>
    </location>
</feature>
<protein>
    <recommendedName>
        <fullName evidence="4">DYW domain-containing protein</fullName>
    </recommendedName>
</protein>
<evidence type="ECO:0000256" key="3">
    <source>
        <dbReference type="PROSITE-ProRule" id="PRU00708"/>
    </source>
</evidence>
<dbReference type="InterPro" id="IPR046960">
    <property type="entry name" value="PPR_At4g14850-like_plant"/>
</dbReference>
<evidence type="ECO:0000256" key="2">
    <source>
        <dbReference type="ARBA" id="ARBA00022737"/>
    </source>
</evidence>
<evidence type="ECO:0000313" key="6">
    <source>
        <dbReference type="Proteomes" id="UP000594263"/>
    </source>
</evidence>
<dbReference type="InterPro" id="IPR011990">
    <property type="entry name" value="TPR-like_helical_dom_sf"/>
</dbReference>
<evidence type="ECO:0000313" key="5">
    <source>
        <dbReference type="EnsemblPlants" id="Kaladp0068s0141.1.v1.1.CDS.1"/>
    </source>
</evidence>